<keyword evidence="1" id="KW-0472">Membrane</keyword>
<dbReference type="EMBL" id="AP023440">
    <property type="protein sequence ID" value="BCL27958.1"/>
    <property type="molecule type" value="Genomic_DNA"/>
</dbReference>
<dbReference type="GO" id="GO:0006508">
    <property type="term" value="P:proteolysis"/>
    <property type="evidence" value="ECO:0007669"/>
    <property type="project" value="UniProtKB-KW"/>
</dbReference>
<feature type="transmembrane region" description="Helical" evidence="1">
    <location>
        <begin position="191"/>
        <end position="211"/>
    </location>
</feature>
<dbReference type="RefSeq" id="WP_190850349.1">
    <property type="nucleotide sequence ID" value="NZ_AP023440.1"/>
</dbReference>
<dbReference type="GO" id="GO:0004175">
    <property type="term" value="F:endopeptidase activity"/>
    <property type="evidence" value="ECO:0007669"/>
    <property type="project" value="UniProtKB-ARBA"/>
</dbReference>
<evidence type="ECO:0000313" key="3">
    <source>
        <dbReference type="EMBL" id="BCL27958.1"/>
    </source>
</evidence>
<keyword evidence="3" id="KW-0378">Hydrolase</keyword>
<feature type="transmembrane region" description="Helical" evidence="1">
    <location>
        <begin position="223"/>
        <end position="239"/>
    </location>
</feature>
<gene>
    <name evidence="3" type="ORF">GCM10017557_28170</name>
</gene>
<accession>A0A7G1NXS0</accession>
<dbReference type="Pfam" id="PF02517">
    <property type="entry name" value="Rce1-like"/>
    <property type="match status" value="1"/>
</dbReference>
<feature type="transmembrane region" description="Helical" evidence="1">
    <location>
        <begin position="60"/>
        <end position="80"/>
    </location>
</feature>
<proteinExistence type="predicted"/>
<reference evidence="3 4" key="1">
    <citation type="journal article" date="2014" name="Int. J. Syst. Evol. Microbiol.">
        <title>Complete genome sequence of Corynebacterium casei LMG S-19264T (=DSM 44701T), isolated from a smear-ripened cheese.</title>
        <authorList>
            <consortium name="US DOE Joint Genome Institute (JGI-PGF)"/>
            <person name="Walter F."/>
            <person name="Albersmeier A."/>
            <person name="Kalinowski J."/>
            <person name="Ruckert C."/>
        </authorList>
    </citation>
    <scope>NUCLEOTIDE SEQUENCE [LARGE SCALE GENOMIC DNA]</scope>
    <source>
        <strain evidence="3 4">JCM 4677</strain>
    </source>
</reference>
<feature type="transmembrane region" description="Helical" evidence="1">
    <location>
        <begin position="166"/>
        <end position="185"/>
    </location>
</feature>
<sequence>MSLRDVQAVRWVKGQFSQSPFEATRRVWPTGVRLAALVVLFVLVMGLTTGMSGVAGDNPVLSLLFGAAAVVIALTVYAAAVRILEQRPVSELDLGAARSGLRVGVLVGLGLFGATLALVALFGGYGTKGGVSVGGAVTILGMMAGTAVVEELLFRGIVFRLVEDLAGTRGALVVSGLLFGALHLVNSGATVWGALAISVEAGLMLGAAYVATRTLWLPIGLHFGWNFALSGIFGVTVSGNEDLPDGLLHGVLSGPEAITGGSFGPEASIFAILVCVVPTVVFLRTAKRRGRLHTRHQLRSTGTTASS</sequence>
<organism evidence="3 4">
    <name type="scientific">Streptomyces aurantiacus</name>
    <dbReference type="NCBI Taxonomy" id="47760"/>
    <lineage>
        <taxon>Bacteria</taxon>
        <taxon>Bacillati</taxon>
        <taxon>Actinomycetota</taxon>
        <taxon>Actinomycetes</taxon>
        <taxon>Kitasatosporales</taxon>
        <taxon>Streptomycetaceae</taxon>
        <taxon>Streptomyces</taxon>
        <taxon>Streptomyces aurantiacus group</taxon>
    </lineage>
</organism>
<dbReference type="Proteomes" id="UP000516444">
    <property type="component" value="Chromosome"/>
</dbReference>
<dbReference type="PANTHER" id="PTHR39430:SF1">
    <property type="entry name" value="PROTEASE"/>
    <property type="match status" value="1"/>
</dbReference>
<keyword evidence="1" id="KW-0812">Transmembrane</keyword>
<dbReference type="AlphaFoldDB" id="A0A7G1NXS0"/>
<dbReference type="KEGG" id="sgm:GCM10017557_28170"/>
<feature type="domain" description="CAAX prenyl protease 2/Lysostaphin resistance protein A-like" evidence="2">
    <location>
        <begin position="136"/>
        <end position="227"/>
    </location>
</feature>
<keyword evidence="1" id="KW-1133">Transmembrane helix</keyword>
<evidence type="ECO:0000313" key="4">
    <source>
        <dbReference type="Proteomes" id="UP000516444"/>
    </source>
</evidence>
<feature type="transmembrane region" description="Helical" evidence="1">
    <location>
        <begin position="101"/>
        <end position="125"/>
    </location>
</feature>
<name>A0A7G1NXS0_9ACTN</name>
<dbReference type="InterPro" id="IPR003675">
    <property type="entry name" value="Rce1/LyrA-like_dom"/>
</dbReference>
<dbReference type="PANTHER" id="PTHR39430">
    <property type="entry name" value="MEMBRANE-ASSOCIATED PROTEASE-RELATED"/>
    <property type="match status" value="1"/>
</dbReference>
<evidence type="ECO:0000256" key="1">
    <source>
        <dbReference type="SAM" id="Phobius"/>
    </source>
</evidence>
<protein>
    <submittedName>
        <fullName evidence="3">CAAX amino protease</fullName>
    </submittedName>
</protein>
<keyword evidence="4" id="KW-1185">Reference proteome</keyword>
<feature type="transmembrane region" description="Helical" evidence="1">
    <location>
        <begin position="34"/>
        <end position="54"/>
    </location>
</feature>
<feature type="transmembrane region" description="Helical" evidence="1">
    <location>
        <begin position="131"/>
        <end position="154"/>
    </location>
</feature>
<evidence type="ECO:0000259" key="2">
    <source>
        <dbReference type="Pfam" id="PF02517"/>
    </source>
</evidence>
<feature type="transmembrane region" description="Helical" evidence="1">
    <location>
        <begin position="267"/>
        <end position="286"/>
    </location>
</feature>
<keyword evidence="3" id="KW-0645">Protease</keyword>
<dbReference type="GO" id="GO:0080120">
    <property type="term" value="P:CAAX-box protein maturation"/>
    <property type="evidence" value="ECO:0007669"/>
    <property type="project" value="UniProtKB-ARBA"/>
</dbReference>